<dbReference type="AlphaFoldDB" id="A0A371G5T4"/>
<name>A0A371G5T4_MUCPR</name>
<sequence>MSFFSRERKQNMSENKQKKEKYEIECSEEESKKTSAFEKTKEVESALLAKEKLLVLFYKDVYFTNEFRSSFPCEIESLSQEFTNVFLNEVTNVFLNEVPYGLAPLRGIEHQIDLVPGCPIPNRLVYRTNPEETKEIQKQDFVKESLSPCYVPYILGPKEDGTWHICVDNRVINKITIKYRYHIPRLDDMLDELFGYCVFTKIDLTSGYNQIRMKEGNEWRSTFKTKYGLYEWLVVSFGLNNTPSTFMRLMNHVLRSFIGKFLVVYFDDILIYSKTLDKHVEYLHVVLNCSFCLESVVFLSFVVSSKGISVDEKKVKAIREWPTPENANEVRSFHGLVSFYMRFVKKFSSIAAHLNELIKRDVVFKWDDESKPFAYFSEKLSQATLNYSTYDKELHALVRTLQSWQHYVWPREFIIYSDHQSLKFLKSQGKPQKRHAKWLEFIEIFPYVIKYKKGKENTMADALSRRKQKAMFVRELHAKVQVNIEVRNEQYSKQANKGHVKVTFEPRDCIWVHRRKEKFPTQKKYKLQPIGDETFQVLERINDNAYKLDLSIAYGKEFHLRTNPFEEGRNDRNPTHKDKDNLRDTGGPMTRSKTKMLKQSLWGLSLRIKENLEQSESEAAAKWVALLQIDEE</sequence>
<dbReference type="EMBL" id="QJKJ01006657">
    <property type="protein sequence ID" value="RDX85918.1"/>
    <property type="molecule type" value="Genomic_DNA"/>
</dbReference>
<keyword evidence="12" id="KW-1185">Reference proteome</keyword>
<evidence type="ECO:0000256" key="7">
    <source>
        <dbReference type="SAM" id="MobiDB-lite"/>
    </source>
</evidence>
<evidence type="ECO:0000259" key="8">
    <source>
        <dbReference type="Pfam" id="PF00078"/>
    </source>
</evidence>
<evidence type="ECO:0000313" key="12">
    <source>
        <dbReference type="Proteomes" id="UP000257109"/>
    </source>
</evidence>
<dbReference type="Pfam" id="PF00078">
    <property type="entry name" value="RVT_1"/>
    <property type="match status" value="1"/>
</dbReference>
<dbReference type="InterPro" id="IPR056924">
    <property type="entry name" value="SH3_Tf2-1"/>
</dbReference>
<gene>
    <name evidence="11" type="primary">pol</name>
    <name evidence="11" type="ORF">CR513_32817</name>
</gene>
<keyword evidence="3" id="KW-0540">Nuclease</keyword>
<dbReference type="Gene3D" id="3.10.10.10">
    <property type="entry name" value="HIV Type 1 Reverse Transcriptase, subunit A, domain 1"/>
    <property type="match status" value="1"/>
</dbReference>
<dbReference type="FunFam" id="3.30.70.270:FF:000020">
    <property type="entry name" value="Transposon Tf2-6 polyprotein-like Protein"/>
    <property type="match status" value="1"/>
</dbReference>
<evidence type="ECO:0000256" key="3">
    <source>
        <dbReference type="ARBA" id="ARBA00022722"/>
    </source>
</evidence>
<dbReference type="InterPro" id="IPR043128">
    <property type="entry name" value="Rev_trsase/Diguanyl_cyclase"/>
</dbReference>
<evidence type="ECO:0000313" key="11">
    <source>
        <dbReference type="EMBL" id="RDX85918.1"/>
    </source>
</evidence>
<dbReference type="CDD" id="cd09274">
    <property type="entry name" value="RNase_HI_RT_Ty3"/>
    <property type="match status" value="1"/>
</dbReference>
<proteinExistence type="predicted"/>
<protein>
    <submittedName>
        <fullName evidence="11">Retrovirus-related Pol polyprotein from transposon 17.6</fullName>
    </submittedName>
</protein>
<evidence type="ECO:0000256" key="4">
    <source>
        <dbReference type="ARBA" id="ARBA00022759"/>
    </source>
</evidence>
<feature type="domain" description="Reverse transcriptase RNase H-like" evidence="9">
    <location>
        <begin position="367"/>
        <end position="443"/>
    </location>
</feature>
<dbReference type="InterPro" id="IPR043502">
    <property type="entry name" value="DNA/RNA_pol_sf"/>
</dbReference>
<dbReference type="InterPro" id="IPR041373">
    <property type="entry name" value="RT_RNaseH"/>
</dbReference>
<keyword evidence="4" id="KW-0255">Endonuclease</keyword>
<keyword evidence="6" id="KW-0695">RNA-directed DNA polymerase</keyword>
<feature type="domain" description="Reverse transcriptase" evidence="8">
    <location>
        <begin position="157"/>
        <end position="289"/>
    </location>
</feature>
<keyword evidence="1" id="KW-0808">Transferase</keyword>
<evidence type="ECO:0000259" key="10">
    <source>
        <dbReference type="Pfam" id="PF24626"/>
    </source>
</evidence>
<dbReference type="GO" id="GO:0004519">
    <property type="term" value="F:endonuclease activity"/>
    <property type="evidence" value="ECO:0007669"/>
    <property type="project" value="UniProtKB-KW"/>
</dbReference>
<dbReference type="Pfam" id="PF24626">
    <property type="entry name" value="SH3_Tf2-1"/>
    <property type="match status" value="1"/>
</dbReference>
<dbReference type="PANTHER" id="PTHR35046:SF9">
    <property type="entry name" value="RNA-DIRECTED DNA POLYMERASE"/>
    <property type="match status" value="1"/>
</dbReference>
<evidence type="ECO:0000256" key="2">
    <source>
        <dbReference type="ARBA" id="ARBA00022695"/>
    </source>
</evidence>
<dbReference type="Gene3D" id="3.30.70.270">
    <property type="match status" value="2"/>
</dbReference>
<dbReference type="Proteomes" id="UP000257109">
    <property type="component" value="Unassembled WGS sequence"/>
</dbReference>
<dbReference type="InterPro" id="IPR000477">
    <property type="entry name" value="RT_dom"/>
</dbReference>
<dbReference type="PANTHER" id="PTHR35046">
    <property type="entry name" value="ZINC KNUCKLE (CCHC-TYPE) FAMILY PROTEIN"/>
    <property type="match status" value="1"/>
</dbReference>
<keyword evidence="5" id="KW-0378">Hydrolase</keyword>
<evidence type="ECO:0000259" key="9">
    <source>
        <dbReference type="Pfam" id="PF17917"/>
    </source>
</evidence>
<dbReference type="CDD" id="cd01647">
    <property type="entry name" value="RT_LTR"/>
    <property type="match status" value="1"/>
</dbReference>
<feature type="domain" description="Tf2-1-like SH3-like" evidence="10">
    <location>
        <begin position="508"/>
        <end position="552"/>
    </location>
</feature>
<dbReference type="OrthoDB" id="427924at2759"/>
<dbReference type="Pfam" id="PF17917">
    <property type="entry name" value="RT_RNaseH"/>
    <property type="match status" value="1"/>
</dbReference>
<dbReference type="GO" id="GO:0016787">
    <property type="term" value="F:hydrolase activity"/>
    <property type="evidence" value="ECO:0007669"/>
    <property type="project" value="UniProtKB-KW"/>
</dbReference>
<dbReference type="SUPFAM" id="SSF56672">
    <property type="entry name" value="DNA/RNA polymerases"/>
    <property type="match status" value="1"/>
</dbReference>
<keyword evidence="2" id="KW-0548">Nucleotidyltransferase</keyword>
<comment type="caution">
    <text evidence="11">The sequence shown here is derived from an EMBL/GenBank/DDBJ whole genome shotgun (WGS) entry which is preliminary data.</text>
</comment>
<feature type="non-terminal residue" evidence="11">
    <location>
        <position position="1"/>
    </location>
</feature>
<organism evidence="11 12">
    <name type="scientific">Mucuna pruriens</name>
    <name type="common">Velvet bean</name>
    <name type="synonym">Dolichos pruriens</name>
    <dbReference type="NCBI Taxonomy" id="157652"/>
    <lineage>
        <taxon>Eukaryota</taxon>
        <taxon>Viridiplantae</taxon>
        <taxon>Streptophyta</taxon>
        <taxon>Embryophyta</taxon>
        <taxon>Tracheophyta</taxon>
        <taxon>Spermatophyta</taxon>
        <taxon>Magnoliopsida</taxon>
        <taxon>eudicotyledons</taxon>
        <taxon>Gunneridae</taxon>
        <taxon>Pentapetalae</taxon>
        <taxon>rosids</taxon>
        <taxon>fabids</taxon>
        <taxon>Fabales</taxon>
        <taxon>Fabaceae</taxon>
        <taxon>Papilionoideae</taxon>
        <taxon>50 kb inversion clade</taxon>
        <taxon>NPAAA clade</taxon>
        <taxon>indigoferoid/millettioid clade</taxon>
        <taxon>Phaseoleae</taxon>
        <taxon>Mucuna</taxon>
    </lineage>
</organism>
<feature type="region of interest" description="Disordered" evidence="7">
    <location>
        <begin position="1"/>
        <end position="25"/>
    </location>
</feature>
<reference evidence="11" key="1">
    <citation type="submission" date="2018-05" db="EMBL/GenBank/DDBJ databases">
        <title>Draft genome of Mucuna pruriens seed.</title>
        <authorList>
            <person name="Nnadi N.E."/>
            <person name="Vos R."/>
            <person name="Hasami M.H."/>
            <person name="Devisetty U.K."/>
            <person name="Aguiy J.C."/>
        </authorList>
    </citation>
    <scope>NUCLEOTIDE SEQUENCE [LARGE SCALE GENOMIC DNA]</scope>
    <source>
        <strain evidence="11">JCA_2017</strain>
    </source>
</reference>
<accession>A0A371G5T4</accession>
<dbReference type="GO" id="GO:0003964">
    <property type="term" value="F:RNA-directed DNA polymerase activity"/>
    <property type="evidence" value="ECO:0007669"/>
    <property type="project" value="UniProtKB-KW"/>
</dbReference>
<evidence type="ECO:0000256" key="1">
    <source>
        <dbReference type="ARBA" id="ARBA00022679"/>
    </source>
</evidence>
<feature type="region of interest" description="Disordered" evidence="7">
    <location>
        <begin position="564"/>
        <end position="592"/>
    </location>
</feature>
<feature type="compositionally biased region" description="Basic and acidic residues" evidence="7">
    <location>
        <begin position="564"/>
        <end position="583"/>
    </location>
</feature>
<evidence type="ECO:0000256" key="6">
    <source>
        <dbReference type="ARBA" id="ARBA00022918"/>
    </source>
</evidence>
<evidence type="ECO:0000256" key="5">
    <source>
        <dbReference type="ARBA" id="ARBA00022801"/>
    </source>
</evidence>